<dbReference type="AlphaFoldDB" id="A0A830FYW1"/>
<evidence type="ECO:0000313" key="2">
    <source>
        <dbReference type="EMBL" id="MBP1953559.1"/>
    </source>
</evidence>
<evidence type="ECO:0000313" key="3">
    <source>
        <dbReference type="Proteomes" id="UP000614609"/>
    </source>
</evidence>
<name>A0A830FYW1_9EURY</name>
<protein>
    <submittedName>
        <fullName evidence="1">Uncharacterized protein</fullName>
    </submittedName>
</protein>
<accession>A0A830FYW1</accession>
<reference evidence="1" key="2">
    <citation type="submission" date="2020-09" db="EMBL/GenBank/DDBJ databases">
        <authorList>
            <person name="Sun Q."/>
            <person name="Ohkuma M."/>
        </authorList>
    </citation>
    <scope>NUCLEOTIDE SEQUENCE</scope>
    <source>
        <strain evidence="1">JCM 16108</strain>
    </source>
</reference>
<dbReference type="OrthoDB" id="350385at2157"/>
<dbReference type="RefSeq" id="WP_188871123.1">
    <property type="nucleotide sequence ID" value="NZ_BMOO01000003.1"/>
</dbReference>
<dbReference type="Proteomes" id="UP000765891">
    <property type="component" value="Unassembled WGS sequence"/>
</dbReference>
<proteinExistence type="predicted"/>
<comment type="caution">
    <text evidence="1">The sequence shown here is derived from an EMBL/GenBank/DDBJ whole genome shotgun (WGS) entry which is preliminary data.</text>
</comment>
<organism evidence="1 3">
    <name type="scientific">Halarchaeum rubridurum</name>
    <dbReference type="NCBI Taxonomy" id="489911"/>
    <lineage>
        <taxon>Archaea</taxon>
        <taxon>Methanobacteriati</taxon>
        <taxon>Methanobacteriota</taxon>
        <taxon>Stenosarchaea group</taxon>
        <taxon>Halobacteria</taxon>
        <taxon>Halobacteriales</taxon>
        <taxon>Halobacteriaceae</taxon>
    </lineage>
</organism>
<evidence type="ECO:0000313" key="1">
    <source>
        <dbReference type="EMBL" id="GGM64388.1"/>
    </source>
</evidence>
<dbReference type="Proteomes" id="UP000614609">
    <property type="component" value="Unassembled WGS sequence"/>
</dbReference>
<gene>
    <name evidence="1" type="ORF">GCM10009017_13020</name>
    <name evidence="2" type="ORF">J2752_000440</name>
</gene>
<reference evidence="1" key="1">
    <citation type="journal article" date="2014" name="Int. J. Syst. Evol. Microbiol.">
        <title>Complete genome sequence of Corynebacterium casei LMG S-19264T (=DSM 44701T), isolated from a smear-ripened cheese.</title>
        <authorList>
            <consortium name="US DOE Joint Genome Institute (JGI-PGF)"/>
            <person name="Walter F."/>
            <person name="Albersmeier A."/>
            <person name="Kalinowski J."/>
            <person name="Ruckert C."/>
        </authorList>
    </citation>
    <scope>NUCLEOTIDE SEQUENCE</scope>
    <source>
        <strain evidence="1">JCM 16108</strain>
    </source>
</reference>
<reference evidence="2" key="3">
    <citation type="submission" date="2021-03" db="EMBL/GenBank/DDBJ databases">
        <title>Genomic Encyclopedia of Type Strains, Phase IV (KMG-IV): sequencing the most valuable type-strain genomes for metagenomic binning, comparative biology and taxonomic classification.</title>
        <authorList>
            <person name="Goeker M."/>
        </authorList>
    </citation>
    <scope>NUCLEOTIDE SEQUENCE</scope>
    <source>
        <strain evidence="2">DSM 22443</strain>
    </source>
</reference>
<dbReference type="EMBL" id="BMOO01000003">
    <property type="protein sequence ID" value="GGM64388.1"/>
    <property type="molecule type" value="Genomic_DNA"/>
</dbReference>
<dbReference type="EMBL" id="JAGGKO010000001">
    <property type="protein sequence ID" value="MBP1953559.1"/>
    <property type="molecule type" value="Genomic_DNA"/>
</dbReference>
<sequence length="63" mass="7144">MTYQAQCEECGERVDDAFLMGQFHEDEYLSHPLGDKLKEAGYELQDTITFCADCTAGFLLDDD</sequence>
<keyword evidence="3" id="KW-1185">Reference proteome</keyword>